<feature type="domain" description="Kazal-like" evidence="2">
    <location>
        <begin position="115"/>
        <end position="154"/>
    </location>
</feature>
<reference evidence="3 4" key="1">
    <citation type="submission" date="2021-06" db="EMBL/GenBank/DDBJ databases">
        <title>Falsochrobactrum tianjin sp.nov., a new petroleum-degrading bacteria isolated from oily soils.</title>
        <authorList>
            <person name="Chen G."/>
            <person name="Chen H."/>
            <person name="Tian J."/>
            <person name="Qing J."/>
            <person name="Zhong L."/>
            <person name="Ma W."/>
            <person name="Song Y."/>
            <person name="Cui X."/>
            <person name="Yan B."/>
        </authorList>
    </citation>
    <scope>NUCLEOTIDE SEQUENCE [LARGE SCALE GENOMIC DNA]</scope>
    <source>
        <strain evidence="3 4">TDYN1</strain>
    </source>
</reference>
<proteinExistence type="predicted"/>
<dbReference type="RefSeq" id="WP_217677988.1">
    <property type="nucleotide sequence ID" value="NZ_JAHRVA010000004.1"/>
</dbReference>
<dbReference type="InterPro" id="IPR053265">
    <property type="entry name" value="Serpin"/>
</dbReference>
<keyword evidence="4" id="KW-1185">Reference proteome</keyword>
<dbReference type="Pfam" id="PF00050">
    <property type="entry name" value="Kazal_1"/>
    <property type="match status" value="1"/>
</dbReference>
<organism evidence="3 4">
    <name type="scientific">Falsochrobactrum tianjinense</name>
    <dbReference type="NCBI Taxonomy" id="2706015"/>
    <lineage>
        <taxon>Bacteria</taxon>
        <taxon>Pseudomonadati</taxon>
        <taxon>Pseudomonadota</taxon>
        <taxon>Alphaproteobacteria</taxon>
        <taxon>Hyphomicrobiales</taxon>
        <taxon>Brucellaceae</taxon>
        <taxon>Falsochrobactrum</taxon>
    </lineage>
</organism>
<evidence type="ECO:0000256" key="1">
    <source>
        <dbReference type="SAM" id="MobiDB-lite"/>
    </source>
</evidence>
<dbReference type="EMBL" id="JAHRVA010000004">
    <property type="protein sequence ID" value="MBV2143997.1"/>
    <property type="molecule type" value="Genomic_DNA"/>
</dbReference>
<comment type="caution">
    <text evidence="3">The sequence shown here is derived from an EMBL/GenBank/DDBJ whole genome shotgun (WGS) entry which is preliminary data.</text>
</comment>
<sequence length="154" mass="16416">MLLQKISRLGVLAGAVFLAGCVAEGGPDYRPPMRPGPSQPQMCPMIYAPVCGERRGERKTLSSSCVARAEGYRVVSNGRCTSSRPGGGWGGEGTRPTRPPQQSHRPGRPGGSSGACTREYRPVCAQRGGDRQTFSNSCTAEKAGYRIIRSGQCR</sequence>
<accession>A0A949UUP0</accession>
<dbReference type="AlphaFoldDB" id="A0A949UUP0"/>
<dbReference type="PANTHER" id="PTHR21131">
    <property type="entry name" value="SERINE-TYPE ENDOPEPTIDASE INHIBITOR"/>
    <property type="match status" value="1"/>
</dbReference>
<dbReference type="InterPro" id="IPR002350">
    <property type="entry name" value="Kazal_dom"/>
</dbReference>
<protein>
    <submittedName>
        <fullName evidence="3">Protease inhibitor</fullName>
    </submittedName>
</protein>
<evidence type="ECO:0000313" key="4">
    <source>
        <dbReference type="Proteomes" id="UP000752297"/>
    </source>
</evidence>
<name>A0A949UUP0_9HYPH</name>
<dbReference type="PROSITE" id="PS51257">
    <property type="entry name" value="PROKAR_LIPOPROTEIN"/>
    <property type="match status" value="1"/>
</dbReference>
<evidence type="ECO:0000313" key="3">
    <source>
        <dbReference type="EMBL" id="MBV2143997.1"/>
    </source>
</evidence>
<dbReference type="PROSITE" id="PS51465">
    <property type="entry name" value="KAZAL_2"/>
    <property type="match status" value="1"/>
</dbReference>
<evidence type="ECO:0000259" key="2">
    <source>
        <dbReference type="PROSITE" id="PS51465"/>
    </source>
</evidence>
<dbReference type="Proteomes" id="UP000752297">
    <property type="component" value="Unassembled WGS sequence"/>
</dbReference>
<dbReference type="PANTHER" id="PTHR21131:SF0">
    <property type="entry name" value="GEO10195P1-RELATED"/>
    <property type="match status" value="1"/>
</dbReference>
<gene>
    <name evidence="3" type="ORF">KUG47_10885</name>
</gene>
<feature type="region of interest" description="Disordered" evidence="1">
    <location>
        <begin position="77"/>
        <end position="116"/>
    </location>
</feature>